<evidence type="ECO:0000256" key="18">
    <source>
        <dbReference type="PROSITE-ProRule" id="PRU10141"/>
    </source>
</evidence>
<evidence type="ECO:0000256" key="7">
    <source>
        <dbReference type="ARBA" id="ARBA00022692"/>
    </source>
</evidence>
<protein>
    <recommendedName>
        <fullName evidence="4">non-specific serine/threonine protein kinase</fullName>
        <ecNumber evidence="4">2.7.11.1</ecNumber>
    </recommendedName>
</protein>
<evidence type="ECO:0000256" key="11">
    <source>
        <dbReference type="ARBA" id="ARBA00022840"/>
    </source>
</evidence>
<comment type="catalytic activity">
    <reaction evidence="17">
        <text>L-seryl-[protein] + ATP = O-phospho-L-seryl-[protein] + ADP + H(+)</text>
        <dbReference type="Rhea" id="RHEA:17989"/>
        <dbReference type="Rhea" id="RHEA-COMP:9863"/>
        <dbReference type="Rhea" id="RHEA-COMP:11604"/>
        <dbReference type="ChEBI" id="CHEBI:15378"/>
        <dbReference type="ChEBI" id="CHEBI:29999"/>
        <dbReference type="ChEBI" id="CHEBI:30616"/>
        <dbReference type="ChEBI" id="CHEBI:83421"/>
        <dbReference type="ChEBI" id="CHEBI:456216"/>
        <dbReference type="EC" id="2.7.11.1"/>
    </reaction>
</comment>
<keyword evidence="15" id="KW-0325">Glycoprotein</keyword>
<dbReference type="PROSITE" id="PS50011">
    <property type="entry name" value="PROTEIN_KINASE_DOM"/>
    <property type="match status" value="1"/>
</dbReference>
<dbReference type="PANTHER" id="PTHR45631:SF202">
    <property type="entry name" value="SENESCENCE-INDUCED RECEPTOR-LIKE SERINE_THREONINE-PROTEIN KINASE"/>
    <property type="match status" value="1"/>
</dbReference>
<reference evidence="21 22" key="2">
    <citation type="journal article" date="2009" name="PLoS ONE">
        <title>An integrated genetic and cytogenetic map of the cucumber genome.</title>
        <authorList>
            <person name="Ren Y."/>
            <person name="Zhang Z."/>
            <person name="Liu J."/>
            <person name="Staub J.E."/>
            <person name="Han Y."/>
            <person name="Cheng Z."/>
            <person name="Li X."/>
            <person name="Lu J."/>
            <person name="Miao H."/>
            <person name="Kang H."/>
            <person name="Xie B."/>
            <person name="Gu X."/>
            <person name="Wang X."/>
            <person name="Du Y."/>
            <person name="Jin W."/>
            <person name="Huang S."/>
        </authorList>
    </citation>
    <scope>NUCLEOTIDE SEQUENCE [LARGE SCALE GENOMIC DNA]</scope>
    <source>
        <strain evidence="22">cv. 9930</strain>
    </source>
</reference>
<dbReference type="Gene3D" id="3.30.200.20">
    <property type="entry name" value="Phosphorylase Kinase, domain 1"/>
    <property type="match status" value="1"/>
</dbReference>
<dbReference type="EC" id="2.7.11.1" evidence="4"/>
<keyword evidence="13 19" id="KW-0472">Membrane</keyword>
<evidence type="ECO:0000256" key="12">
    <source>
        <dbReference type="ARBA" id="ARBA00022989"/>
    </source>
</evidence>
<dbReference type="GO" id="GO:0005886">
    <property type="term" value="C:plasma membrane"/>
    <property type="evidence" value="ECO:0007669"/>
    <property type="project" value="UniProtKB-SubCell"/>
</dbReference>
<evidence type="ECO:0000313" key="22">
    <source>
        <dbReference type="Proteomes" id="UP000029981"/>
    </source>
</evidence>
<keyword evidence="9" id="KW-0677">Repeat</keyword>
<evidence type="ECO:0000256" key="5">
    <source>
        <dbReference type="ARBA" id="ARBA00022475"/>
    </source>
</evidence>
<dbReference type="PANTHER" id="PTHR45631">
    <property type="entry name" value="OS07G0107800 PROTEIN-RELATED"/>
    <property type="match status" value="1"/>
</dbReference>
<evidence type="ECO:0000256" key="6">
    <source>
        <dbReference type="ARBA" id="ARBA00022614"/>
    </source>
</evidence>
<comment type="catalytic activity">
    <reaction evidence="16">
        <text>L-threonyl-[protein] + ATP = O-phospho-L-threonyl-[protein] + ADP + H(+)</text>
        <dbReference type="Rhea" id="RHEA:46608"/>
        <dbReference type="Rhea" id="RHEA-COMP:11060"/>
        <dbReference type="Rhea" id="RHEA-COMP:11605"/>
        <dbReference type="ChEBI" id="CHEBI:15378"/>
        <dbReference type="ChEBI" id="CHEBI:30013"/>
        <dbReference type="ChEBI" id="CHEBI:30616"/>
        <dbReference type="ChEBI" id="CHEBI:61977"/>
        <dbReference type="ChEBI" id="CHEBI:456216"/>
        <dbReference type="EC" id="2.7.11.1"/>
    </reaction>
</comment>
<evidence type="ECO:0000256" key="3">
    <source>
        <dbReference type="ARBA" id="ARBA00010217"/>
    </source>
</evidence>
<dbReference type="Pfam" id="PF07714">
    <property type="entry name" value="PK_Tyr_Ser-Thr"/>
    <property type="match status" value="1"/>
</dbReference>
<dbReference type="eggNOG" id="ENOG502QQCZ">
    <property type="taxonomic scope" value="Eukaryota"/>
</dbReference>
<accession>A0A0A0KB09</accession>
<organism evidence="21 22">
    <name type="scientific">Cucumis sativus</name>
    <name type="common">Cucumber</name>
    <dbReference type="NCBI Taxonomy" id="3659"/>
    <lineage>
        <taxon>Eukaryota</taxon>
        <taxon>Viridiplantae</taxon>
        <taxon>Streptophyta</taxon>
        <taxon>Embryophyta</taxon>
        <taxon>Tracheophyta</taxon>
        <taxon>Spermatophyta</taxon>
        <taxon>Magnoliopsida</taxon>
        <taxon>eudicotyledons</taxon>
        <taxon>Gunneridae</taxon>
        <taxon>Pentapetalae</taxon>
        <taxon>rosids</taxon>
        <taxon>fabids</taxon>
        <taxon>Cucurbitales</taxon>
        <taxon>Cucurbitaceae</taxon>
        <taxon>Benincaseae</taxon>
        <taxon>Cucumis</taxon>
    </lineage>
</organism>
<evidence type="ECO:0000256" key="16">
    <source>
        <dbReference type="ARBA" id="ARBA00047899"/>
    </source>
</evidence>
<evidence type="ECO:0000256" key="19">
    <source>
        <dbReference type="SAM" id="Phobius"/>
    </source>
</evidence>
<dbReference type="EMBL" id="CM002928">
    <property type="protein sequence ID" value="KGN45557.1"/>
    <property type="molecule type" value="Genomic_DNA"/>
</dbReference>
<dbReference type="SUPFAM" id="SSF52058">
    <property type="entry name" value="L domain-like"/>
    <property type="match status" value="1"/>
</dbReference>
<evidence type="ECO:0000313" key="21">
    <source>
        <dbReference type="EMBL" id="KGN45557.1"/>
    </source>
</evidence>
<feature type="binding site" evidence="18">
    <location>
        <position position="637"/>
    </location>
    <ligand>
        <name>ATP</name>
        <dbReference type="ChEBI" id="CHEBI:30616"/>
    </ligand>
</feature>
<dbReference type="InterPro" id="IPR024788">
    <property type="entry name" value="Malectin-like_Carb-bd_dom"/>
</dbReference>
<keyword evidence="22" id="KW-1185">Reference proteome</keyword>
<dbReference type="Gramene" id="KGN45557">
    <property type="protein sequence ID" value="KGN45557"/>
    <property type="gene ID" value="Csa_7G452120"/>
</dbReference>
<keyword evidence="11 18" id="KW-0067">ATP-binding</keyword>
<name>A0A0A0KB09_CUCSA</name>
<evidence type="ECO:0000256" key="4">
    <source>
        <dbReference type="ARBA" id="ARBA00012513"/>
    </source>
</evidence>
<keyword evidence="7 19" id="KW-0812">Transmembrane</keyword>
<keyword evidence="6" id="KW-0433">Leucine-rich repeat</keyword>
<evidence type="ECO:0000256" key="1">
    <source>
        <dbReference type="ARBA" id="ARBA00004251"/>
    </source>
</evidence>
<dbReference type="Gene3D" id="1.10.510.10">
    <property type="entry name" value="Transferase(Phosphotransferase) domain 1"/>
    <property type="match status" value="1"/>
</dbReference>
<dbReference type="InterPro" id="IPR032675">
    <property type="entry name" value="LRR_dom_sf"/>
</dbReference>
<feature type="transmembrane region" description="Helical" evidence="19">
    <location>
        <begin position="540"/>
        <end position="565"/>
    </location>
</feature>
<feature type="domain" description="Protein kinase" evidence="20">
    <location>
        <begin position="610"/>
        <end position="881"/>
    </location>
</feature>
<evidence type="ECO:0000256" key="13">
    <source>
        <dbReference type="ARBA" id="ARBA00023136"/>
    </source>
</evidence>
<dbReference type="GO" id="GO:0005524">
    <property type="term" value="F:ATP binding"/>
    <property type="evidence" value="ECO:0007669"/>
    <property type="project" value="UniProtKB-UniRule"/>
</dbReference>
<keyword evidence="8" id="KW-0732">Signal</keyword>
<comment type="subcellular location">
    <subcellularLocation>
        <location evidence="1">Cell membrane</location>
        <topology evidence="1">Single-pass type I membrane protein</topology>
    </subcellularLocation>
</comment>
<evidence type="ECO:0000256" key="9">
    <source>
        <dbReference type="ARBA" id="ARBA00022737"/>
    </source>
</evidence>
<dbReference type="PROSITE" id="PS51450">
    <property type="entry name" value="LRR"/>
    <property type="match status" value="1"/>
</dbReference>
<dbReference type="PROSITE" id="PS00107">
    <property type="entry name" value="PROTEIN_KINASE_ATP"/>
    <property type="match status" value="1"/>
</dbReference>
<reference evidence="21 22" key="4">
    <citation type="journal article" date="2011" name="BMC Genomics">
        <title>RNA-Seq improves annotation of protein-coding genes in the cucumber genome.</title>
        <authorList>
            <person name="Li Z."/>
            <person name="Zhang Z."/>
            <person name="Yan P."/>
            <person name="Huang S."/>
            <person name="Fei Z."/>
            <person name="Lin K."/>
        </authorList>
    </citation>
    <scope>NUCLEOTIDE SEQUENCE [LARGE SCALE GENOMIC DNA]</scope>
    <source>
        <strain evidence="22">cv. 9930</strain>
    </source>
</reference>
<dbReference type="InterPro" id="IPR001245">
    <property type="entry name" value="Ser-Thr/Tyr_kinase_cat_dom"/>
</dbReference>
<reference evidence="21 22" key="3">
    <citation type="journal article" date="2010" name="BMC Genomics">
        <title>Transcriptome sequencing and comparative analysis of cucumber flowers with different sex types.</title>
        <authorList>
            <person name="Guo S."/>
            <person name="Zheng Y."/>
            <person name="Joung J.G."/>
            <person name="Liu S."/>
            <person name="Zhang Z."/>
            <person name="Crasta O.R."/>
            <person name="Sobral B.W."/>
            <person name="Xu Y."/>
            <person name="Huang S."/>
            <person name="Fei Z."/>
        </authorList>
    </citation>
    <scope>NUCLEOTIDE SEQUENCE [LARGE SCALE GENOMIC DNA]</scope>
    <source>
        <strain evidence="22">cv. 9930</strain>
    </source>
</reference>
<evidence type="ECO:0000256" key="2">
    <source>
        <dbReference type="ARBA" id="ARBA00008536"/>
    </source>
</evidence>
<sequence length="918" mass="103089">MMWMVGLKFSCQRLVLKELAVGKHSASSSSRICNQPESNSKGVMMDTRTKSLLFCLALIHAIQAQDQSGFISLDCGLPANSSYTTNLTYISDAAYINSGETENIDLYKNSYEQQLWTVRSFPNGTRNCYNISNITDGTKYLIRASFLYGNYDGIRSPPIFDLYFGDSLWVTVNITSETYTFNYEIIHVPSTNKVQICLINKEAGTPFISALEFRPLPDHIYSIGSGSLLLAFRYDIGSTSNIPYRFPYDVFDRIWPPINNDKYYDRLSTSLTVDVNQSENQPPAIVMETTIVPKNASRPFFFIWETGDENIQYYAYLYFAELVKLKPKQFRGFNISHNGNYWEGPIVPDYLSTSSIYNIKPLDPGKHHNLTLTQIENSTLPPIFNAVEIYSNIEILELESDQGDVDAIKKIKSTYKVINDWEGDPCIPRTYPWSGIGCSDESSPRIISLNLSSSNLTGFISTDILDLTALQILDLSNNDLTGKVPDLSKLSKLEVLNLENNNLSCPIPPELIRRFNDSLLSLSVKCNNEIVVEKKEKNKVVIPVVASIGGLLIIAIIAGIVFWIARSKRKQEGNDAVEVHRPETNTNVGDSSLETRIRQFTYSEVVRVTNNFVRILGRGSFGAVYHGMIDDIQVAVKMLAPSAIQSHDQFKAEECILYLYLVATLLNVQHRNLTKLEGYLSEGTHLGLIFEYMANGSIAQHLYEISSSVLSWEDRLRIAMDAAQGLEYLHNGCKQPIIHGNVKPTNILLTEKFQAKLSDFGVFKSYSTNDNTSYIDPEYKTSNRLSQKSDVYSFGLTLLEIVCCKPVISKSKGQDSIHIIKWVGHMVAQGDFRNIADKRLKGEYNITSVRKAVEVAMACASVNSERRPTMNQVVAELKSCLAIELSRTPENQAPHSIESTEMTSMYMVLPPQTGPMAR</sequence>
<comment type="similarity">
    <text evidence="2">In the N-terminal section; belongs to the leguminous lectin family.</text>
</comment>
<evidence type="ECO:0000256" key="17">
    <source>
        <dbReference type="ARBA" id="ARBA00048679"/>
    </source>
</evidence>
<gene>
    <name evidence="21" type="ORF">Csa_7G452120</name>
</gene>
<reference evidence="21 22" key="1">
    <citation type="journal article" date="2009" name="Nat. Genet.">
        <title>The genome of the cucumber, Cucumis sativus L.</title>
        <authorList>
            <person name="Huang S."/>
            <person name="Li R."/>
            <person name="Zhang Z."/>
            <person name="Li L."/>
            <person name="Gu X."/>
            <person name="Fan W."/>
            <person name="Lucas W.J."/>
            <person name="Wang X."/>
            <person name="Xie B."/>
            <person name="Ni P."/>
            <person name="Ren Y."/>
            <person name="Zhu H."/>
            <person name="Li J."/>
            <person name="Lin K."/>
            <person name="Jin W."/>
            <person name="Fei Z."/>
            <person name="Li G."/>
            <person name="Staub J."/>
            <person name="Kilian A."/>
            <person name="van der Vossen E.A."/>
            <person name="Wu Y."/>
            <person name="Guo J."/>
            <person name="He J."/>
            <person name="Jia Z."/>
            <person name="Ren Y."/>
            <person name="Tian G."/>
            <person name="Lu Y."/>
            <person name="Ruan J."/>
            <person name="Qian W."/>
            <person name="Wang M."/>
            <person name="Huang Q."/>
            <person name="Li B."/>
            <person name="Xuan Z."/>
            <person name="Cao J."/>
            <person name="Asan"/>
            <person name="Wu Z."/>
            <person name="Zhang J."/>
            <person name="Cai Q."/>
            <person name="Bai Y."/>
            <person name="Zhao B."/>
            <person name="Han Y."/>
            <person name="Li Y."/>
            <person name="Li X."/>
            <person name="Wang S."/>
            <person name="Shi Q."/>
            <person name="Liu S."/>
            <person name="Cho W.K."/>
            <person name="Kim J.Y."/>
            <person name="Xu Y."/>
            <person name="Heller-Uszynska K."/>
            <person name="Miao H."/>
            <person name="Cheng Z."/>
            <person name="Zhang S."/>
            <person name="Wu J."/>
            <person name="Yang Y."/>
            <person name="Kang H."/>
            <person name="Li M."/>
            <person name="Liang H."/>
            <person name="Ren X."/>
            <person name="Shi Z."/>
            <person name="Wen M."/>
            <person name="Jian M."/>
            <person name="Yang H."/>
            <person name="Zhang G."/>
            <person name="Yang Z."/>
            <person name="Chen R."/>
            <person name="Liu S."/>
            <person name="Li J."/>
            <person name="Ma L."/>
            <person name="Liu H."/>
            <person name="Zhou Y."/>
            <person name="Zhao J."/>
            <person name="Fang X."/>
            <person name="Li G."/>
            <person name="Fang L."/>
            <person name="Li Y."/>
            <person name="Liu D."/>
            <person name="Zheng H."/>
            <person name="Zhang Y."/>
            <person name="Qin N."/>
            <person name="Li Z."/>
            <person name="Yang G."/>
            <person name="Yang S."/>
            <person name="Bolund L."/>
            <person name="Kristiansen K."/>
            <person name="Zheng H."/>
            <person name="Li S."/>
            <person name="Zhang X."/>
            <person name="Yang H."/>
            <person name="Wang J."/>
            <person name="Sun R."/>
            <person name="Zhang B."/>
            <person name="Jiang S."/>
            <person name="Wang J."/>
            <person name="Du Y."/>
            <person name="Li S."/>
        </authorList>
    </citation>
    <scope>NUCLEOTIDE SEQUENCE [LARGE SCALE GENOMIC DNA]</scope>
    <source>
        <strain evidence="22">cv. 9930</strain>
    </source>
</reference>
<dbReference type="Gene3D" id="3.80.10.10">
    <property type="entry name" value="Ribonuclease Inhibitor"/>
    <property type="match status" value="1"/>
</dbReference>
<evidence type="ECO:0000256" key="10">
    <source>
        <dbReference type="ARBA" id="ARBA00022741"/>
    </source>
</evidence>
<dbReference type="Pfam" id="PF12819">
    <property type="entry name" value="Malectin_like"/>
    <property type="match status" value="1"/>
</dbReference>
<proteinExistence type="inferred from homology"/>
<dbReference type="InterPro" id="IPR000719">
    <property type="entry name" value="Prot_kinase_dom"/>
</dbReference>
<dbReference type="GO" id="GO:0004672">
    <property type="term" value="F:protein kinase activity"/>
    <property type="evidence" value="ECO:0007669"/>
    <property type="project" value="InterPro"/>
</dbReference>
<keyword evidence="12 19" id="KW-1133">Transmembrane helix</keyword>
<keyword evidence="5" id="KW-1003">Cell membrane</keyword>
<dbReference type="Proteomes" id="UP000029981">
    <property type="component" value="Chromosome 7"/>
</dbReference>
<dbReference type="InterPro" id="IPR025875">
    <property type="entry name" value="Leu-rich_rpt_4"/>
</dbReference>
<dbReference type="FunFam" id="3.80.10.10:FF:000129">
    <property type="entry name" value="Leucine-rich repeat receptor-like kinase"/>
    <property type="match status" value="1"/>
</dbReference>
<dbReference type="InterPro" id="IPR001611">
    <property type="entry name" value="Leu-rich_rpt"/>
</dbReference>
<dbReference type="Pfam" id="PF12799">
    <property type="entry name" value="LRR_4"/>
    <property type="match status" value="1"/>
</dbReference>
<keyword evidence="14" id="KW-0675">Receptor</keyword>
<evidence type="ECO:0000259" key="20">
    <source>
        <dbReference type="PROSITE" id="PS50011"/>
    </source>
</evidence>
<dbReference type="AlphaFoldDB" id="A0A0A0KB09"/>
<dbReference type="OMA" id="WYLWWTL"/>
<dbReference type="InterPro" id="IPR017441">
    <property type="entry name" value="Protein_kinase_ATP_BS"/>
</dbReference>
<evidence type="ECO:0000256" key="14">
    <source>
        <dbReference type="ARBA" id="ARBA00023170"/>
    </source>
</evidence>
<dbReference type="InterPro" id="IPR011009">
    <property type="entry name" value="Kinase-like_dom_sf"/>
</dbReference>
<evidence type="ECO:0000256" key="15">
    <source>
        <dbReference type="ARBA" id="ARBA00023180"/>
    </source>
</evidence>
<keyword evidence="10 18" id="KW-0547">Nucleotide-binding</keyword>
<comment type="similarity">
    <text evidence="3">In the C-terminal section; belongs to the protein kinase superfamily. Ser/Thr protein kinase family.</text>
</comment>
<dbReference type="GO" id="GO:0002229">
    <property type="term" value="P:defense response to oomycetes"/>
    <property type="evidence" value="ECO:0007669"/>
    <property type="project" value="UniProtKB-ARBA"/>
</dbReference>
<dbReference type="SUPFAM" id="SSF56112">
    <property type="entry name" value="Protein kinase-like (PK-like)"/>
    <property type="match status" value="1"/>
</dbReference>
<dbReference type="FunFam" id="1.10.510.10:FF:000240">
    <property type="entry name" value="Lectin-domain containing receptor kinase A4.3"/>
    <property type="match status" value="1"/>
</dbReference>
<dbReference type="PRINTS" id="PR00019">
    <property type="entry name" value="LEURICHRPT"/>
</dbReference>
<evidence type="ECO:0000256" key="8">
    <source>
        <dbReference type="ARBA" id="ARBA00022729"/>
    </source>
</evidence>